<evidence type="ECO:0000313" key="3">
    <source>
        <dbReference type="Proteomes" id="UP000001227"/>
    </source>
</evidence>
<accession>B3ES49</accession>
<dbReference type="PROSITE" id="PS50089">
    <property type="entry name" value="ZF_RING_2"/>
    <property type="match status" value="1"/>
</dbReference>
<dbReference type="OrthoDB" id="7446256at2"/>
<feature type="domain" description="RING-type" evidence="1">
    <location>
        <begin position="127"/>
        <end position="171"/>
    </location>
</feature>
<gene>
    <name evidence="2" type="ordered locus">Aasi_0655</name>
</gene>
<sequence>MRYAKIKTRKTIMFSYVPIFALLTLIVCMSCGGKSSIEEKPKIISNQQKDIDRTDIPTTDGASKRISEQWVCITCNYISEKPNNVCPNCKKERQQLATTLQQSKVGLGVKKKTQTSLDLSADVAEDCPVCFEEDAVKVNGAHMCEQCKKSICVPCYKQMQDINKHFCPLCRYGFDVD</sequence>
<name>B3ES49_AMOA5</name>
<proteinExistence type="predicted"/>
<protein>
    <recommendedName>
        <fullName evidence="1">RING-type domain-containing protein</fullName>
    </recommendedName>
</protein>
<dbReference type="SUPFAM" id="SSF57850">
    <property type="entry name" value="RING/U-box"/>
    <property type="match status" value="1"/>
</dbReference>
<dbReference type="HOGENOM" id="CLU_1514840_0_0_10"/>
<dbReference type="KEGG" id="aas:Aasi_0655"/>
<keyword evidence="3" id="KW-1185">Reference proteome</keyword>
<dbReference type="InterPro" id="IPR013083">
    <property type="entry name" value="Znf_RING/FYVE/PHD"/>
</dbReference>
<dbReference type="Gene3D" id="3.30.40.10">
    <property type="entry name" value="Zinc/RING finger domain, C3HC4 (zinc finger)"/>
    <property type="match status" value="1"/>
</dbReference>
<organism evidence="2 3">
    <name type="scientific">Amoebophilus asiaticus (strain 5a2)</name>
    <dbReference type="NCBI Taxonomy" id="452471"/>
    <lineage>
        <taxon>Bacteria</taxon>
        <taxon>Pseudomonadati</taxon>
        <taxon>Bacteroidota</taxon>
        <taxon>Cytophagia</taxon>
        <taxon>Cytophagales</taxon>
        <taxon>Amoebophilaceae</taxon>
        <taxon>Candidatus Amoebophilus</taxon>
    </lineage>
</organism>
<dbReference type="RefSeq" id="WP_012472818.1">
    <property type="nucleotide sequence ID" value="NC_010830.1"/>
</dbReference>
<dbReference type="EMBL" id="CP001102">
    <property type="protein sequence ID" value="ACE06051.1"/>
    <property type="molecule type" value="Genomic_DNA"/>
</dbReference>
<reference evidence="2 3" key="1">
    <citation type="journal article" date="2010" name="J. Bacteriol.">
        <title>The genome of the amoeba symbiont 'Candidatus Amoebophilus asiaticus' reveals common mechanisms for host cell interaction among amoeba-associated bacteria.</title>
        <authorList>
            <person name="Schmitz-Esser S."/>
            <person name="Tischler P."/>
            <person name="Arnold R."/>
            <person name="Montanaro J."/>
            <person name="Wagner M."/>
            <person name="Rattei T."/>
            <person name="Horn M."/>
        </authorList>
    </citation>
    <scope>NUCLEOTIDE SEQUENCE [LARGE SCALE GENOMIC DNA]</scope>
    <source>
        <strain evidence="2 3">5a2</strain>
    </source>
</reference>
<dbReference type="AlphaFoldDB" id="B3ES49"/>
<evidence type="ECO:0000259" key="1">
    <source>
        <dbReference type="PROSITE" id="PS50089"/>
    </source>
</evidence>
<dbReference type="Proteomes" id="UP000001227">
    <property type="component" value="Chromosome"/>
</dbReference>
<evidence type="ECO:0000313" key="2">
    <source>
        <dbReference type="EMBL" id="ACE06051.1"/>
    </source>
</evidence>
<dbReference type="InterPro" id="IPR001841">
    <property type="entry name" value="Znf_RING"/>
</dbReference>